<sequence length="400" mass="44686">MKKNKKIIFGLSLLLIVVVGVSLAIVIQLDNPFANESENSTVVNESSEEARSTTTDTSQESSEESSEGSTEPEENPYEGEFELPIVNASGYAPVDLAVKSQADSDAETEETLEPGTAFKILQEDGDWWEIEWEGTQGWVEHQYAFINLPDVLPSAAYDNTNTYSSLYRSSGVDIPEVTNATLYDGKADNERLGKEEFVIPVLYTTAKKISNAQSQALENGETLLIYETYRPHNAQEKVFDQLTKLADTNDTVKAGADTPPWAMSWFINDEVSNHQMGFAIDVSLAQIDEQETTFYGDYSVDVVEDYTEYDMPTPMHELSSASAVFTHPVTSLDPDAWKEAELRPEMNQAALALQEYFVNAEMTPLASEWWHFNDLEAREEVKDHKSDGEYTITDVLSTEP</sequence>
<keyword evidence="7" id="KW-0482">Metalloprotease</keyword>
<evidence type="ECO:0008006" key="16">
    <source>
        <dbReference type="Google" id="ProtNLM"/>
    </source>
</evidence>
<dbReference type="InterPro" id="IPR003709">
    <property type="entry name" value="VanY-like_core_dom"/>
</dbReference>
<reference evidence="13" key="1">
    <citation type="submission" date="2019-08" db="EMBL/GenBank/DDBJ databases">
        <authorList>
            <person name="Ishikawa M."/>
            <person name="Suzuki T."/>
            <person name="Matsutani M."/>
        </authorList>
    </citation>
    <scope>NUCLEOTIDE SEQUENCE</scope>
    <source>
        <strain evidence="13">7C1</strain>
        <strain evidence="12">8C4</strain>
    </source>
</reference>
<gene>
    <name evidence="12" type="ORF">TK11N_12860</name>
    <name evidence="13" type="ORF">TK2N_11480</name>
</gene>
<keyword evidence="2" id="KW-0645">Protease</keyword>
<dbReference type="PANTHER" id="PTHR43126">
    <property type="entry name" value="D-ALANYL-D-ALANINE DIPEPTIDASE"/>
    <property type="match status" value="1"/>
</dbReference>
<evidence type="ECO:0000256" key="4">
    <source>
        <dbReference type="ARBA" id="ARBA00022801"/>
    </source>
</evidence>
<keyword evidence="15" id="KW-1185">Reference proteome</keyword>
<dbReference type="GO" id="GO:0008237">
    <property type="term" value="F:metallopeptidase activity"/>
    <property type="evidence" value="ECO:0007669"/>
    <property type="project" value="UniProtKB-KW"/>
</dbReference>
<dbReference type="Pfam" id="PF08239">
    <property type="entry name" value="SH3_3"/>
    <property type="match status" value="1"/>
</dbReference>
<dbReference type="InterPro" id="IPR000755">
    <property type="entry name" value="A_A_dipeptidase"/>
</dbReference>
<feature type="domain" description="D-alanyl-D-alanine carboxypeptidase-like core" evidence="10">
    <location>
        <begin position="205"/>
        <end position="294"/>
    </location>
</feature>
<evidence type="ECO:0000256" key="5">
    <source>
        <dbReference type="ARBA" id="ARBA00022833"/>
    </source>
</evidence>
<dbReference type="Gene3D" id="2.30.30.40">
    <property type="entry name" value="SH3 Domains"/>
    <property type="match status" value="1"/>
</dbReference>
<reference evidence="13" key="2">
    <citation type="journal article" date="2020" name="Int. Dairy J.">
        <title>Lactic acid bacterial diversity in Brie cheese focusing on salt concentration and pH of isolation medium and characterisation of halophilic and alkaliphilic lactic acid bacterial isolates.</title>
        <authorList>
            <person name="Unno R."/>
            <person name="Matsutani M."/>
            <person name="Suzuki T."/>
            <person name="Kodama K."/>
            <person name="Matsushita H."/>
            <person name="Yamasato K."/>
            <person name="Koizumi Y."/>
            <person name="Ishikawa M."/>
        </authorList>
    </citation>
    <scope>NUCLEOTIDE SEQUENCE</scope>
    <source>
        <strain evidence="13">7C1</strain>
        <strain evidence="12">8C4</strain>
    </source>
</reference>
<organism evidence="13 14">
    <name type="scientific">Tetragenococcus koreensis</name>
    <dbReference type="NCBI Taxonomy" id="290335"/>
    <lineage>
        <taxon>Bacteria</taxon>
        <taxon>Bacillati</taxon>
        <taxon>Bacillota</taxon>
        <taxon>Bacilli</taxon>
        <taxon>Lactobacillales</taxon>
        <taxon>Enterococcaceae</taxon>
        <taxon>Tetragenococcus</taxon>
    </lineage>
</organism>
<dbReference type="GO" id="GO:0046872">
    <property type="term" value="F:metal ion binding"/>
    <property type="evidence" value="ECO:0007669"/>
    <property type="project" value="UniProtKB-KW"/>
</dbReference>
<comment type="caution">
    <text evidence="13">The sequence shown here is derived from an EMBL/GenBank/DDBJ whole genome shotgun (WGS) entry which is preliminary data.</text>
</comment>
<dbReference type="GO" id="GO:0071555">
    <property type="term" value="P:cell wall organization"/>
    <property type="evidence" value="ECO:0007669"/>
    <property type="project" value="UniProtKB-KW"/>
</dbReference>
<dbReference type="RefSeq" id="WP_202583962.1">
    <property type="nucleotide sequence ID" value="NZ_BKBO01000018.1"/>
</dbReference>
<accession>A0AAN4RKP1</accession>
<comment type="catalytic activity">
    <reaction evidence="1">
        <text>D-alanyl-D-alanine + H2O = 2 D-alanine</text>
        <dbReference type="Rhea" id="RHEA:20661"/>
        <dbReference type="ChEBI" id="CHEBI:15377"/>
        <dbReference type="ChEBI" id="CHEBI:57416"/>
        <dbReference type="ChEBI" id="CHEBI:57822"/>
        <dbReference type="EC" id="3.4.13.22"/>
    </reaction>
</comment>
<keyword evidence="3" id="KW-0479">Metal-binding</keyword>
<dbReference type="InterPro" id="IPR009045">
    <property type="entry name" value="Zn_M74/Hedgehog-like"/>
</dbReference>
<dbReference type="InterPro" id="IPR003646">
    <property type="entry name" value="SH3-like_bac-type"/>
</dbReference>
<dbReference type="SUPFAM" id="SSF55166">
    <property type="entry name" value="Hedgehog/DD-peptidase"/>
    <property type="match status" value="1"/>
</dbReference>
<feature type="region of interest" description="Disordered" evidence="9">
    <location>
        <begin position="37"/>
        <end position="77"/>
    </location>
</feature>
<dbReference type="AlphaFoldDB" id="A0AAN4RKP1"/>
<dbReference type="Proteomes" id="UP000886597">
    <property type="component" value="Unassembled WGS sequence"/>
</dbReference>
<evidence type="ECO:0000256" key="1">
    <source>
        <dbReference type="ARBA" id="ARBA00001362"/>
    </source>
</evidence>
<protein>
    <recommendedName>
        <fullName evidence="16">SH3b domain-containing protein</fullName>
    </recommendedName>
</protein>
<keyword evidence="4" id="KW-0378">Hydrolase</keyword>
<dbReference type="EMBL" id="BKBQ01000014">
    <property type="protein sequence ID" value="GEQ54304.1"/>
    <property type="molecule type" value="Genomic_DNA"/>
</dbReference>
<dbReference type="Gene3D" id="3.30.1380.10">
    <property type="match status" value="1"/>
</dbReference>
<dbReference type="Pfam" id="PF02557">
    <property type="entry name" value="VanY"/>
    <property type="match status" value="1"/>
</dbReference>
<keyword evidence="6" id="KW-0224">Dipeptidase</keyword>
<feature type="domain" description="SH3b" evidence="11">
    <location>
        <begin position="96"/>
        <end position="143"/>
    </location>
</feature>
<evidence type="ECO:0000256" key="2">
    <source>
        <dbReference type="ARBA" id="ARBA00022670"/>
    </source>
</evidence>
<evidence type="ECO:0000256" key="3">
    <source>
        <dbReference type="ARBA" id="ARBA00022723"/>
    </source>
</evidence>
<feature type="compositionally biased region" description="Acidic residues" evidence="9">
    <location>
        <begin position="61"/>
        <end position="77"/>
    </location>
</feature>
<evidence type="ECO:0000256" key="6">
    <source>
        <dbReference type="ARBA" id="ARBA00022997"/>
    </source>
</evidence>
<keyword evidence="8" id="KW-0961">Cell wall biogenesis/degradation</keyword>
<dbReference type="GO" id="GO:0160237">
    <property type="term" value="F:D-Ala-D-Ala dipeptidase activity"/>
    <property type="evidence" value="ECO:0007669"/>
    <property type="project" value="UniProtKB-EC"/>
</dbReference>
<name>A0AAN4RKP1_9ENTE</name>
<keyword evidence="5" id="KW-0862">Zinc</keyword>
<proteinExistence type="predicted"/>
<evidence type="ECO:0000313" key="12">
    <source>
        <dbReference type="EMBL" id="GEQ49434.1"/>
    </source>
</evidence>
<dbReference type="GO" id="GO:0006508">
    <property type="term" value="P:proteolysis"/>
    <property type="evidence" value="ECO:0007669"/>
    <property type="project" value="UniProtKB-KW"/>
</dbReference>
<evidence type="ECO:0000256" key="7">
    <source>
        <dbReference type="ARBA" id="ARBA00023049"/>
    </source>
</evidence>
<dbReference type="EMBL" id="BKBO01000018">
    <property type="protein sequence ID" value="GEQ49434.1"/>
    <property type="molecule type" value="Genomic_DNA"/>
</dbReference>
<evidence type="ECO:0000313" key="13">
    <source>
        <dbReference type="EMBL" id="GEQ54304.1"/>
    </source>
</evidence>
<dbReference type="Proteomes" id="UP000886607">
    <property type="component" value="Unassembled WGS sequence"/>
</dbReference>
<evidence type="ECO:0000313" key="14">
    <source>
        <dbReference type="Proteomes" id="UP000886597"/>
    </source>
</evidence>
<evidence type="ECO:0000259" key="10">
    <source>
        <dbReference type="Pfam" id="PF02557"/>
    </source>
</evidence>
<evidence type="ECO:0000259" key="11">
    <source>
        <dbReference type="Pfam" id="PF08239"/>
    </source>
</evidence>
<evidence type="ECO:0000256" key="8">
    <source>
        <dbReference type="ARBA" id="ARBA00023316"/>
    </source>
</evidence>
<evidence type="ECO:0000313" key="15">
    <source>
        <dbReference type="Proteomes" id="UP000886607"/>
    </source>
</evidence>
<evidence type="ECO:0000256" key="9">
    <source>
        <dbReference type="SAM" id="MobiDB-lite"/>
    </source>
</evidence>
<dbReference type="PANTHER" id="PTHR43126:SF1">
    <property type="entry name" value="D-ALANYL-D-ALANINE DIPEPTIDASE"/>
    <property type="match status" value="1"/>
</dbReference>